<dbReference type="Proteomes" id="UP000249898">
    <property type="component" value="Chromosome"/>
</dbReference>
<protein>
    <submittedName>
        <fullName evidence="1">Uncharacterized protein</fullName>
    </submittedName>
</protein>
<organism evidence="1 2">
    <name type="scientific">Marinomonas primoryensis</name>
    <dbReference type="NCBI Taxonomy" id="178399"/>
    <lineage>
        <taxon>Bacteria</taxon>
        <taxon>Pseudomonadati</taxon>
        <taxon>Pseudomonadota</taxon>
        <taxon>Gammaproteobacteria</taxon>
        <taxon>Oceanospirillales</taxon>
        <taxon>Oceanospirillaceae</taxon>
        <taxon>Marinomonas</taxon>
    </lineage>
</organism>
<dbReference type="AlphaFoldDB" id="A0A2Z4PPE7"/>
<reference evidence="1 2" key="1">
    <citation type="submission" date="2016-06" db="EMBL/GenBank/DDBJ databases">
        <title>The sequenced genome of the ice-adhering bacterium Marinomonas primoryensis, from Antarctica.</title>
        <authorList>
            <person name="Graham L."/>
            <person name="Vance T.D.R."/>
            <person name="Davies P.L."/>
        </authorList>
    </citation>
    <scope>NUCLEOTIDE SEQUENCE [LARGE SCALE GENOMIC DNA]</scope>
    <source>
        <strain evidence="1 2">AceL</strain>
    </source>
</reference>
<evidence type="ECO:0000313" key="2">
    <source>
        <dbReference type="Proteomes" id="UP000249898"/>
    </source>
</evidence>
<proteinExistence type="predicted"/>
<accession>A0A2Z4PPE7</accession>
<dbReference type="OrthoDB" id="6101337at2"/>
<gene>
    <name evidence="1" type="ORF">A8139_05475</name>
</gene>
<sequence>MRLNRVLNINNIKCDLVDERIALDLAAPGRAEFTIVGDDNAILQNQLVTFDLGYSSQDTLQRWFIGITEQIVQTGDKRVKIFCRELSSVLSHTLPLNLRHVSLRDVLKAINTMTGLNFSTPDQDYTTRKVANFYNLGTGYQAMAALENVFNIPDFIWQQQSGVIYVGSWSHSRWASVKNMLLPENLFVEHSAQNSAKVAAFPSYRPGIRINGKRINIIEFSGNHMVLKWT</sequence>
<dbReference type="EMBL" id="CP016181">
    <property type="protein sequence ID" value="AWX99500.1"/>
    <property type="molecule type" value="Genomic_DNA"/>
</dbReference>
<dbReference type="RefSeq" id="WP_112136297.1">
    <property type="nucleotide sequence ID" value="NZ_CP016181.1"/>
</dbReference>
<name>A0A2Z4PPE7_9GAMM</name>
<evidence type="ECO:0000313" key="1">
    <source>
        <dbReference type="EMBL" id="AWX99500.1"/>
    </source>
</evidence>